<keyword evidence="3" id="KW-0489">Methyltransferase</keyword>
<evidence type="ECO:0000256" key="1">
    <source>
        <dbReference type="ARBA" id="ARBA00001541"/>
    </source>
</evidence>
<evidence type="ECO:0000256" key="5">
    <source>
        <dbReference type="ARBA" id="ARBA00022691"/>
    </source>
</evidence>
<dbReference type="Proteomes" id="UP000215377">
    <property type="component" value="Unassembled WGS sequence"/>
</dbReference>
<dbReference type="InterPro" id="IPR036804">
    <property type="entry name" value="CheR_N_sf"/>
</dbReference>
<dbReference type="OrthoDB" id="9816309at2"/>
<dbReference type="EC" id="2.1.1.80" evidence="2"/>
<dbReference type="SUPFAM" id="SSF53335">
    <property type="entry name" value="S-adenosyl-L-methionine-dependent methyltransferases"/>
    <property type="match status" value="1"/>
</dbReference>
<dbReference type="PROSITE" id="PS50123">
    <property type="entry name" value="CHER"/>
    <property type="match status" value="1"/>
</dbReference>
<accession>A0A225NJE4</accession>
<evidence type="ECO:0000313" key="7">
    <source>
        <dbReference type="EMBL" id="OWU72281.1"/>
    </source>
</evidence>
<evidence type="ECO:0000256" key="4">
    <source>
        <dbReference type="ARBA" id="ARBA00022679"/>
    </source>
</evidence>
<feature type="domain" description="CheR-type methyltransferase" evidence="6">
    <location>
        <begin position="30"/>
        <end position="287"/>
    </location>
</feature>
<sequence>MTFMQGPPPAQSELTPDLARAIVSRAEQISGIRIDAGKLEFVRLRVGRRLVALGLDSFRVYHDFLARDSGGEEVRHLVEALTTHTTSFFREQRHYDWLEEEGIDCLLEGRDRSPFVVWSAATSIGAELWSAGMILAERNAAGRPPADWQLIGTDISERILQRAVTATYSEEEIPGISPARAGRFLLRSRKLRDRNGFPVYRIAPDLRARARFQKANLQDLKDLANFTADIVFLRNVLIYFDEEGRDRVVSNVASRLRPGGILFTGHAEALGSHPAFETLRPTIYRKV</sequence>
<organism evidence="7 8">
    <name type="scientific">Marinibacterium profundimaris</name>
    <dbReference type="NCBI Taxonomy" id="1679460"/>
    <lineage>
        <taxon>Bacteria</taxon>
        <taxon>Pseudomonadati</taxon>
        <taxon>Pseudomonadota</taxon>
        <taxon>Alphaproteobacteria</taxon>
        <taxon>Rhodobacterales</taxon>
        <taxon>Paracoccaceae</taxon>
        <taxon>Marinibacterium</taxon>
    </lineage>
</organism>
<dbReference type="SUPFAM" id="SSF47757">
    <property type="entry name" value="Chemotaxis receptor methyltransferase CheR, N-terminal domain"/>
    <property type="match status" value="1"/>
</dbReference>
<dbReference type="SMART" id="SM00138">
    <property type="entry name" value="MeTrc"/>
    <property type="match status" value="1"/>
</dbReference>
<evidence type="ECO:0000313" key="8">
    <source>
        <dbReference type="Proteomes" id="UP000215377"/>
    </source>
</evidence>
<reference evidence="7 8" key="1">
    <citation type="submission" date="2013-04" db="EMBL/GenBank/DDBJ databases">
        <title>Oceanicola sp. 22II1-22F33 Genome Sequencing.</title>
        <authorList>
            <person name="Lai Q."/>
            <person name="Li G."/>
            <person name="Shao Z."/>
        </authorList>
    </citation>
    <scope>NUCLEOTIDE SEQUENCE [LARGE SCALE GENOMIC DNA]</scope>
    <source>
        <strain evidence="7 8">22II1-22F33</strain>
    </source>
</reference>
<dbReference type="Gene3D" id="3.40.50.150">
    <property type="entry name" value="Vaccinia Virus protein VP39"/>
    <property type="match status" value="1"/>
</dbReference>
<evidence type="ECO:0000259" key="6">
    <source>
        <dbReference type="PROSITE" id="PS50123"/>
    </source>
</evidence>
<keyword evidence="5" id="KW-0949">S-adenosyl-L-methionine</keyword>
<dbReference type="PRINTS" id="PR00996">
    <property type="entry name" value="CHERMTFRASE"/>
</dbReference>
<comment type="caution">
    <text evidence="7">The sequence shown here is derived from an EMBL/GenBank/DDBJ whole genome shotgun (WGS) entry which is preliminary data.</text>
</comment>
<dbReference type="InterPro" id="IPR022642">
    <property type="entry name" value="CheR_C"/>
</dbReference>
<protein>
    <recommendedName>
        <fullName evidence="2">protein-glutamate O-methyltransferase</fullName>
        <ecNumber evidence="2">2.1.1.80</ecNumber>
    </recommendedName>
</protein>
<dbReference type="PANTHER" id="PTHR24422">
    <property type="entry name" value="CHEMOTAXIS PROTEIN METHYLTRANSFERASE"/>
    <property type="match status" value="1"/>
</dbReference>
<dbReference type="GO" id="GO:0008983">
    <property type="term" value="F:protein-glutamate O-methyltransferase activity"/>
    <property type="evidence" value="ECO:0007669"/>
    <property type="project" value="UniProtKB-EC"/>
</dbReference>
<evidence type="ECO:0000256" key="3">
    <source>
        <dbReference type="ARBA" id="ARBA00022603"/>
    </source>
</evidence>
<dbReference type="GO" id="GO:0032259">
    <property type="term" value="P:methylation"/>
    <property type="evidence" value="ECO:0007669"/>
    <property type="project" value="UniProtKB-KW"/>
</dbReference>
<proteinExistence type="predicted"/>
<dbReference type="Pfam" id="PF01739">
    <property type="entry name" value="CheR"/>
    <property type="match status" value="1"/>
</dbReference>
<gene>
    <name evidence="7" type="ORF">ATO3_17210</name>
</gene>
<dbReference type="EMBL" id="AQQR01000007">
    <property type="protein sequence ID" value="OWU72281.1"/>
    <property type="molecule type" value="Genomic_DNA"/>
</dbReference>
<dbReference type="InterPro" id="IPR050903">
    <property type="entry name" value="Bact_Chemotaxis_MeTrfase"/>
</dbReference>
<name>A0A225NJE4_9RHOB</name>
<dbReference type="InterPro" id="IPR000780">
    <property type="entry name" value="CheR_MeTrfase"/>
</dbReference>
<keyword evidence="8" id="KW-1185">Reference proteome</keyword>
<dbReference type="RefSeq" id="WP_088651128.1">
    <property type="nucleotide sequence ID" value="NZ_AQQR01000007.1"/>
</dbReference>
<dbReference type="Gene3D" id="1.10.155.10">
    <property type="entry name" value="Chemotaxis receptor methyltransferase CheR, N-terminal domain"/>
    <property type="match status" value="1"/>
</dbReference>
<comment type="catalytic activity">
    <reaction evidence="1">
        <text>L-glutamyl-[protein] + S-adenosyl-L-methionine = [protein]-L-glutamate 5-O-methyl ester + S-adenosyl-L-homocysteine</text>
        <dbReference type="Rhea" id="RHEA:24452"/>
        <dbReference type="Rhea" id="RHEA-COMP:10208"/>
        <dbReference type="Rhea" id="RHEA-COMP:10311"/>
        <dbReference type="ChEBI" id="CHEBI:29973"/>
        <dbReference type="ChEBI" id="CHEBI:57856"/>
        <dbReference type="ChEBI" id="CHEBI:59789"/>
        <dbReference type="ChEBI" id="CHEBI:82795"/>
        <dbReference type="EC" id="2.1.1.80"/>
    </reaction>
</comment>
<keyword evidence="4" id="KW-0808">Transferase</keyword>
<dbReference type="AlphaFoldDB" id="A0A225NJE4"/>
<dbReference type="PANTHER" id="PTHR24422:SF26">
    <property type="entry name" value="CHEMOTAXIS PROTEIN METHYLTRANSFERASE"/>
    <property type="match status" value="1"/>
</dbReference>
<evidence type="ECO:0000256" key="2">
    <source>
        <dbReference type="ARBA" id="ARBA00012534"/>
    </source>
</evidence>
<dbReference type="InterPro" id="IPR029063">
    <property type="entry name" value="SAM-dependent_MTases_sf"/>
</dbReference>